<dbReference type="InterPro" id="IPR055414">
    <property type="entry name" value="LRR_R13L4/SHOC2-like"/>
</dbReference>
<feature type="domain" description="Disease resistance R13L4/SHOC-2-like LRR" evidence="3">
    <location>
        <begin position="111"/>
        <end position="246"/>
    </location>
</feature>
<reference evidence="4 5" key="1">
    <citation type="submission" date="2016-11" db="EMBL/GenBank/DDBJ databases">
        <title>Whole genomes of Flavobacteriaceae.</title>
        <authorList>
            <person name="Stine C."/>
            <person name="Li C."/>
            <person name="Tadesse D."/>
        </authorList>
    </citation>
    <scope>NUCLEOTIDE SEQUENCE [LARGE SCALE GENOMIC DNA]</scope>
    <source>
        <strain evidence="4 5">DSM 18292</strain>
    </source>
</reference>
<keyword evidence="2" id="KW-0677">Repeat</keyword>
<gene>
    <name evidence="4" type="ORF">B0A66_00480</name>
</gene>
<dbReference type="OrthoDB" id="1417942at2"/>
<accession>A0A226HR35</accession>
<proteinExistence type="predicted"/>
<dbReference type="InterPro" id="IPR032675">
    <property type="entry name" value="LRR_dom_sf"/>
</dbReference>
<sequence length="278" mass="32104">MNITKLPLGNRLDLKEDSNLEKAREVFESGDYTICFTPLTEISNINYLSKFLKYFNDISSLNFLCFGEGVYYSFLYEMPNLKWLNLDCMYPIDFGNLKQLETLSVLWNKKLISNFDSLANLEVLSLRDFDEKDLTKLSTLTNLKSLSITRSKIKSLKGIETLTNLEFLSLGAVKSLTDISDITTLHKLKRLNFDICWKLEDFSPIGNLKNIEILELQDCKSIKSIKFVAEMPKLRKLIALGSTIIQDHDTKPAKDIPIFWGSQRTEYNVHYPEKEIKE</sequence>
<dbReference type="PANTHER" id="PTHR46652">
    <property type="entry name" value="LEUCINE-RICH REPEAT AND IQ DOMAIN-CONTAINING PROTEIN 1-RELATED"/>
    <property type="match status" value="1"/>
</dbReference>
<evidence type="ECO:0000256" key="1">
    <source>
        <dbReference type="ARBA" id="ARBA00022614"/>
    </source>
</evidence>
<evidence type="ECO:0000313" key="4">
    <source>
        <dbReference type="EMBL" id="OXA96091.1"/>
    </source>
</evidence>
<keyword evidence="5" id="KW-1185">Reference proteome</keyword>
<comment type="caution">
    <text evidence="4">The sequence shown here is derived from an EMBL/GenBank/DDBJ whole genome shotgun (WGS) entry which is preliminary data.</text>
</comment>
<dbReference type="EMBL" id="MUGW01000002">
    <property type="protein sequence ID" value="OXA96091.1"/>
    <property type="molecule type" value="Genomic_DNA"/>
</dbReference>
<dbReference type="PANTHER" id="PTHR46652:SF3">
    <property type="entry name" value="LEUCINE-RICH REPEAT-CONTAINING PROTEIN 9"/>
    <property type="match status" value="1"/>
</dbReference>
<dbReference type="AlphaFoldDB" id="A0A226HR35"/>
<dbReference type="Pfam" id="PF23598">
    <property type="entry name" value="LRR_14"/>
    <property type="match status" value="1"/>
</dbReference>
<evidence type="ECO:0000256" key="2">
    <source>
        <dbReference type="ARBA" id="ARBA00022737"/>
    </source>
</evidence>
<dbReference type="InterPro" id="IPR050836">
    <property type="entry name" value="SDS22/Internalin_LRR"/>
</dbReference>
<dbReference type="Proteomes" id="UP000198345">
    <property type="component" value="Unassembled WGS sequence"/>
</dbReference>
<evidence type="ECO:0000259" key="3">
    <source>
        <dbReference type="Pfam" id="PF23598"/>
    </source>
</evidence>
<protein>
    <recommendedName>
        <fullName evidence="3">Disease resistance R13L4/SHOC-2-like LRR domain-containing protein</fullName>
    </recommendedName>
</protein>
<organism evidence="4 5">
    <name type="scientific">Flavobacterium hercynium</name>
    <dbReference type="NCBI Taxonomy" id="387094"/>
    <lineage>
        <taxon>Bacteria</taxon>
        <taxon>Pseudomonadati</taxon>
        <taxon>Bacteroidota</taxon>
        <taxon>Flavobacteriia</taxon>
        <taxon>Flavobacteriales</taxon>
        <taxon>Flavobacteriaceae</taxon>
        <taxon>Flavobacterium</taxon>
    </lineage>
</organism>
<dbReference type="Gene3D" id="3.80.10.10">
    <property type="entry name" value="Ribonuclease Inhibitor"/>
    <property type="match status" value="2"/>
</dbReference>
<dbReference type="RefSeq" id="WP_089047887.1">
    <property type="nucleotide sequence ID" value="NZ_FXTV01000001.1"/>
</dbReference>
<name>A0A226HR35_9FLAO</name>
<keyword evidence="1" id="KW-0433">Leucine-rich repeat</keyword>
<evidence type="ECO:0000313" key="5">
    <source>
        <dbReference type="Proteomes" id="UP000198345"/>
    </source>
</evidence>
<dbReference type="SUPFAM" id="SSF52058">
    <property type="entry name" value="L domain-like"/>
    <property type="match status" value="1"/>
</dbReference>